<dbReference type="Proteomes" id="UP000254259">
    <property type="component" value="Chromosome CBM2636"/>
</dbReference>
<dbReference type="AlphaFoldDB" id="A0A375F176"/>
<name>A0A375F176_9BURK</name>
<organism evidence="2 3">
    <name type="scientific">Cupriavidus taiwanensis</name>
    <dbReference type="NCBI Taxonomy" id="164546"/>
    <lineage>
        <taxon>Bacteria</taxon>
        <taxon>Pseudomonadati</taxon>
        <taxon>Pseudomonadota</taxon>
        <taxon>Betaproteobacteria</taxon>
        <taxon>Burkholderiales</taxon>
        <taxon>Burkholderiaceae</taxon>
        <taxon>Cupriavidus</taxon>
    </lineage>
</organism>
<sequence length="36" mass="3946">MALPGAERPDDGMGRDREGLAREQLLTCDPRAPHLT</sequence>
<gene>
    <name evidence="2" type="ORF">CBM2636_11065</name>
</gene>
<reference evidence="2 3" key="1">
    <citation type="submission" date="2018-01" db="EMBL/GenBank/DDBJ databases">
        <authorList>
            <person name="Clerissi C."/>
        </authorList>
    </citation>
    <scope>NUCLEOTIDE SEQUENCE [LARGE SCALE GENOMIC DNA]</scope>
    <source>
        <strain evidence="2">Cupriavidus taiwanensis SWF 66322</strain>
    </source>
</reference>
<accession>A0A375F176</accession>
<evidence type="ECO:0000313" key="2">
    <source>
        <dbReference type="EMBL" id="SPD64049.1"/>
    </source>
</evidence>
<dbReference type="EMBL" id="LT984813">
    <property type="protein sequence ID" value="SPD64049.1"/>
    <property type="molecule type" value="Genomic_DNA"/>
</dbReference>
<evidence type="ECO:0000256" key="1">
    <source>
        <dbReference type="SAM" id="MobiDB-lite"/>
    </source>
</evidence>
<protein>
    <submittedName>
        <fullName evidence="2">Uncharacterized protein</fullName>
    </submittedName>
</protein>
<feature type="compositionally biased region" description="Basic and acidic residues" evidence="1">
    <location>
        <begin position="7"/>
        <end position="21"/>
    </location>
</feature>
<proteinExistence type="predicted"/>
<evidence type="ECO:0000313" key="3">
    <source>
        <dbReference type="Proteomes" id="UP000254259"/>
    </source>
</evidence>
<feature type="region of interest" description="Disordered" evidence="1">
    <location>
        <begin position="1"/>
        <end position="36"/>
    </location>
</feature>